<evidence type="ECO:0000256" key="1">
    <source>
        <dbReference type="SAM" id="SignalP"/>
    </source>
</evidence>
<dbReference type="AlphaFoldDB" id="A0A8T0PHN8"/>
<dbReference type="EMBL" id="CM029051">
    <property type="protein sequence ID" value="KAG2559702.1"/>
    <property type="molecule type" value="Genomic_DNA"/>
</dbReference>
<keyword evidence="1" id="KW-0732">Signal</keyword>
<protein>
    <recommendedName>
        <fullName evidence="2">Bifunctional inhibitor/plant lipid transfer protein/seed storage helical domain-containing protein</fullName>
    </recommendedName>
</protein>
<evidence type="ECO:0000313" key="4">
    <source>
        <dbReference type="Proteomes" id="UP000823388"/>
    </source>
</evidence>
<feature type="signal peptide" evidence="1">
    <location>
        <begin position="1"/>
        <end position="28"/>
    </location>
</feature>
<evidence type="ECO:0000259" key="2">
    <source>
        <dbReference type="Pfam" id="PF14368"/>
    </source>
</evidence>
<reference evidence="3" key="1">
    <citation type="submission" date="2020-05" db="EMBL/GenBank/DDBJ databases">
        <title>WGS assembly of Panicum virgatum.</title>
        <authorList>
            <person name="Lovell J.T."/>
            <person name="Jenkins J."/>
            <person name="Shu S."/>
            <person name="Juenger T.E."/>
            <person name="Schmutz J."/>
        </authorList>
    </citation>
    <scope>NUCLEOTIDE SEQUENCE</scope>
    <source>
        <strain evidence="3">AP13</strain>
    </source>
</reference>
<dbReference type="Proteomes" id="UP000823388">
    <property type="component" value="Chromosome 8K"/>
</dbReference>
<name>A0A8T0PHN8_PANVG</name>
<keyword evidence="4" id="KW-1185">Reference proteome</keyword>
<comment type="caution">
    <text evidence="3">The sequence shown here is derived from an EMBL/GenBank/DDBJ whole genome shotgun (WGS) entry which is preliminary data.</text>
</comment>
<evidence type="ECO:0000313" key="3">
    <source>
        <dbReference type="EMBL" id="KAG2559702.1"/>
    </source>
</evidence>
<dbReference type="Pfam" id="PF14368">
    <property type="entry name" value="LTP_2"/>
    <property type="match status" value="1"/>
</dbReference>
<dbReference type="PANTHER" id="PTHR33286:SF24">
    <property type="entry name" value="BIFUNCTIONAL INHIBITOR_PLANT LIPID TRANSFER PROTEIN_SEED STORAGE HELICAL DOMAIN-CONTAINING PROTEIN"/>
    <property type="match status" value="1"/>
</dbReference>
<feature type="domain" description="Bifunctional inhibitor/plant lipid transfer protein/seed storage helical" evidence="2">
    <location>
        <begin position="18"/>
        <end position="106"/>
    </location>
</feature>
<dbReference type="PANTHER" id="PTHR33286">
    <property type="entry name" value="BIFUNCTIONAL INHIBITOR/LIPID-TRANSFER PROTEIN/SEED STORAGE 2S ALBUMIN SUPERFAMILY PROTEIN"/>
    <property type="match status" value="1"/>
</dbReference>
<sequence>MGSMKLLQLIMVVGVVGIMFASSHKALGEQDCYADKRTILRVCINSIKISGDYDPPSYLCRHLVGISDMACICRVLWPSDEHIVSAAKLIRLASDCGQALHVGSKCGSLTVETQHRHNKAAHVREN</sequence>
<accession>A0A8T0PHN8</accession>
<organism evidence="3 4">
    <name type="scientific">Panicum virgatum</name>
    <name type="common">Blackwell switchgrass</name>
    <dbReference type="NCBI Taxonomy" id="38727"/>
    <lineage>
        <taxon>Eukaryota</taxon>
        <taxon>Viridiplantae</taxon>
        <taxon>Streptophyta</taxon>
        <taxon>Embryophyta</taxon>
        <taxon>Tracheophyta</taxon>
        <taxon>Spermatophyta</taxon>
        <taxon>Magnoliopsida</taxon>
        <taxon>Liliopsida</taxon>
        <taxon>Poales</taxon>
        <taxon>Poaceae</taxon>
        <taxon>PACMAD clade</taxon>
        <taxon>Panicoideae</taxon>
        <taxon>Panicodae</taxon>
        <taxon>Paniceae</taxon>
        <taxon>Panicinae</taxon>
        <taxon>Panicum</taxon>
        <taxon>Panicum sect. Hiantes</taxon>
    </lineage>
</organism>
<feature type="chain" id="PRO_5035749694" description="Bifunctional inhibitor/plant lipid transfer protein/seed storage helical domain-containing protein" evidence="1">
    <location>
        <begin position="29"/>
        <end position="126"/>
    </location>
</feature>
<dbReference type="InterPro" id="IPR016140">
    <property type="entry name" value="Bifunc_inhib/LTP/seed_store"/>
</dbReference>
<gene>
    <name evidence="3" type="ORF">PVAP13_8KG129761</name>
</gene>
<proteinExistence type="predicted"/>